<comment type="subcellular location">
    <subcellularLocation>
        <location evidence="4">Cell membrane</location>
        <topology evidence="4">Lipid-anchor</topology>
    </subcellularLocation>
    <subcellularLocation>
        <location evidence="4">Membrane</location>
        <location evidence="4">Caveola</location>
    </subcellularLocation>
</comment>
<dbReference type="SUPFAM" id="SSF117892">
    <property type="entry name" value="Band 7/SPFH domain"/>
    <property type="match status" value="1"/>
</dbReference>
<feature type="region of interest" description="Disordered" evidence="6">
    <location>
        <begin position="475"/>
        <end position="503"/>
    </location>
</feature>
<comment type="similarity">
    <text evidence="1 4">Belongs to the band 7/mec-2 family. Flotillin subfamily.</text>
</comment>
<dbReference type="InterPro" id="IPR036013">
    <property type="entry name" value="Band_7/SPFH_dom_sf"/>
</dbReference>
<gene>
    <name evidence="8" type="ORF">NYM_LOCUS7975</name>
</gene>
<dbReference type="InterPro" id="IPR027705">
    <property type="entry name" value="Flotillin_fam"/>
</dbReference>
<dbReference type="PANTHER" id="PTHR13806:SF31">
    <property type="entry name" value="FLOTILLIN-LIKE PROTEIN 1-RELATED"/>
    <property type="match status" value="1"/>
</dbReference>
<evidence type="ECO:0000256" key="3">
    <source>
        <dbReference type="ARBA" id="ARBA00023136"/>
    </source>
</evidence>
<proteinExistence type="inferred from homology"/>
<dbReference type="PANTHER" id="PTHR13806">
    <property type="entry name" value="FLOTILLIN-RELATED"/>
    <property type="match status" value="1"/>
</dbReference>
<dbReference type="InterPro" id="IPR001107">
    <property type="entry name" value="Band_7"/>
</dbReference>
<organism evidence="8">
    <name type="scientific">Nymphaea colorata</name>
    <name type="common">pocket water lily</name>
    <dbReference type="NCBI Taxonomy" id="210225"/>
    <lineage>
        <taxon>Eukaryota</taxon>
        <taxon>Viridiplantae</taxon>
        <taxon>Streptophyta</taxon>
        <taxon>Embryophyta</taxon>
        <taxon>Tracheophyta</taxon>
        <taxon>Spermatophyta</taxon>
        <taxon>Magnoliopsida</taxon>
        <taxon>Nymphaeales</taxon>
        <taxon>Nymphaeaceae</taxon>
        <taxon>Nymphaea</taxon>
    </lineage>
</organism>
<reference evidence="8" key="1">
    <citation type="submission" date="2019-09" db="EMBL/GenBank/DDBJ databases">
        <authorList>
            <person name="Zhang L."/>
        </authorList>
    </citation>
    <scope>NUCLEOTIDE SEQUENCE</scope>
</reference>
<evidence type="ECO:0000256" key="1">
    <source>
        <dbReference type="ARBA" id="ARBA00007161"/>
    </source>
</evidence>
<dbReference type="Pfam" id="PF01145">
    <property type="entry name" value="Band_7"/>
    <property type="match status" value="1"/>
</dbReference>
<evidence type="ECO:0000256" key="4">
    <source>
        <dbReference type="RuleBase" id="RU366054"/>
    </source>
</evidence>
<dbReference type="AlphaFoldDB" id="A0A5K0YFX2"/>
<dbReference type="Gene3D" id="3.30.479.30">
    <property type="entry name" value="Band 7 domain"/>
    <property type="match status" value="1"/>
</dbReference>
<protein>
    <recommendedName>
        <fullName evidence="4">Flotillin-like</fullName>
    </recommendedName>
</protein>
<keyword evidence="3 4" id="KW-0472">Membrane</keyword>
<name>A0A5K0YFX2_9MAGN</name>
<feature type="domain" description="Band 7" evidence="7">
    <location>
        <begin position="5"/>
        <end position="181"/>
    </location>
</feature>
<evidence type="ECO:0000256" key="5">
    <source>
        <dbReference type="SAM" id="Coils"/>
    </source>
</evidence>
<dbReference type="GO" id="GO:0005901">
    <property type="term" value="C:caveola"/>
    <property type="evidence" value="ECO:0007669"/>
    <property type="project" value="UniProtKB-SubCell"/>
</dbReference>
<keyword evidence="5" id="KW-0175">Coiled coil</keyword>
<accession>A0A5K0YFX2</accession>
<sequence length="503" mass="55596">MAFVVARPSEILVITGYRIKDVKLARKAWVWPGQHCSRVKTSPVNYSVEVQAMSSEKLRFLLPAVFTIGPRLDDNESLLRYAKVMPLASKNFAKHLEDLVLGIVMGETRVVAASMTMEEIFKGTKEFKREVFEKVQLELNQFGLHIYNANVKQLRDIEGCNYFYNLGRKIQMEAASDVAETETKGRILSKAREARVLQNAAKLDSETKIAEERMKFESSKAAMKMASEKEILQNEMDASVAESAWLLESRRAVSQGRADKARLEAEKAMAIREAELDVELESKAAMVKGERARAQAAVDSAARAQEADSRYYQQQKKADAQRYAEEKEAEAKKLAADAEMYANQRKADADLYRKMREAESLVALSDAQAHHIQVLLDALGGNYGALRDYIMLQNGLYREVARSLGGGLPHDSAVKQACLMRRAAGAPTQMLVGYGGSGGNIPDGSLSSVNDVLNVAMETMVGTYKMTAPVVEEHVQDNKGDEVKPALVVPEPDSDAKSTTSSN</sequence>
<evidence type="ECO:0000256" key="6">
    <source>
        <dbReference type="SAM" id="MobiDB-lite"/>
    </source>
</evidence>
<dbReference type="Gramene" id="NC12G0095100.1">
    <property type="protein sequence ID" value="NC12G0095100.1:cds"/>
    <property type="gene ID" value="NC12G0095100"/>
</dbReference>
<evidence type="ECO:0000256" key="2">
    <source>
        <dbReference type="ARBA" id="ARBA00022475"/>
    </source>
</evidence>
<dbReference type="OrthoDB" id="6080404at2759"/>
<evidence type="ECO:0000313" key="8">
    <source>
        <dbReference type="EMBL" id="VVV76992.1"/>
    </source>
</evidence>
<evidence type="ECO:0000259" key="7">
    <source>
        <dbReference type="Pfam" id="PF01145"/>
    </source>
</evidence>
<feature type="coiled-coil region" evidence="5">
    <location>
        <begin position="317"/>
        <end position="344"/>
    </location>
</feature>
<keyword evidence="2 4" id="KW-1003">Cell membrane</keyword>
<dbReference type="OMA" id="RDYIMID"/>
<dbReference type="CDD" id="cd03399">
    <property type="entry name" value="SPFH_flotillin"/>
    <property type="match status" value="1"/>
</dbReference>
<feature type="compositionally biased region" description="Basic and acidic residues" evidence="6">
    <location>
        <begin position="475"/>
        <end position="484"/>
    </location>
</feature>
<dbReference type="EMBL" id="LR721777">
    <property type="protein sequence ID" value="VVV76992.1"/>
    <property type="molecule type" value="Genomic_DNA"/>
</dbReference>